<dbReference type="EMBL" id="QGLL01000001">
    <property type="protein sequence ID" value="PXY85910.1"/>
    <property type="molecule type" value="Genomic_DNA"/>
</dbReference>
<protein>
    <submittedName>
        <fullName evidence="2">Uncharacterized protein</fullName>
    </submittedName>
</protein>
<sequence>MAKRRMSEKKRRMYRRRRIAAALLAVLFLLVCAGLVWGVGAGIRALRGGDGRQGASTSVHQTAKTKSQDKDKDKQGKDQKRNADKKRSSGAPDCGKEDLALELSAPNPSTGVGGSIDFTATIRHKGTGSCLVDGSDGGRVLVITSGEDTVWRSDACPVGARALLMATGDKDMQTITWHADRSQDSCQPDQKLPRVKAGSYQAKLVLKADSHVVSQPVPIMVQ</sequence>
<proteinExistence type="predicted"/>
<comment type="caution">
    <text evidence="2">The sequence shown here is derived from an EMBL/GenBank/DDBJ whole genome shotgun (WGS) entry which is preliminary data.</text>
</comment>
<feature type="compositionally biased region" description="Basic and acidic residues" evidence="1">
    <location>
        <begin position="66"/>
        <end position="87"/>
    </location>
</feature>
<evidence type="ECO:0000313" key="3">
    <source>
        <dbReference type="Proteomes" id="UP000247744"/>
    </source>
</evidence>
<dbReference type="Proteomes" id="UP000247744">
    <property type="component" value="Unassembled WGS sequence"/>
</dbReference>
<accession>A0A318MGV1</accession>
<feature type="region of interest" description="Disordered" evidence="1">
    <location>
        <begin position="48"/>
        <end position="96"/>
    </location>
</feature>
<dbReference type="OrthoDB" id="5189092at2"/>
<reference evidence="2 3" key="1">
    <citation type="submission" date="2018-05" db="EMBL/GenBank/DDBJ databases">
        <title>Reference genomes for bee gut microbiota database.</title>
        <authorList>
            <person name="Ellegaard K.M."/>
        </authorList>
    </citation>
    <scope>NUCLEOTIDE SEQUENCE [LARGE SCALE GENOMIC DNA]</scope>
    <source>
        <strain evidence="2 3">ESL0200</strain>
    </source>
</reference>
<gene>
    <name evidence="2" type="ORF">DKK75_01755</name>
</gene>
<dbReference type="RefSeq" id="WP_110451732.1">
    <property type="nucleotide sequence ID" value="NZ_QGLL01000001.1"/>
</dbReference>
<dbReference type="AlphaFoldDB" id="A0A318MGV1"/>
<evidence type="ECO:0000256" key="1">
    <source>
        <dbReference type="SAM" id="MobiDB-lite"/>
    </source>
</evidence>
<organism evidence="2 3">
    <name type="scientific">Bifidobacterium asteroides</name>
    <dbReference type="NCBI Taxonomy" id="1684"/>
    <lineage>
        <taxon>Bacteria</taxon>
        <taxon>Bacillati</taxon>
        <taxon>Actinomycetota</taxon>
        <taxon>Actinomycetes</taxon>
        <taxon>Bifidobacteriales</taxon>
        <taxon>Bifidobacteriaceae</taxon>
        <taxon>Bifidobacterium</taxon>
    </lineage>
</organism>
<evidence type="ECO:0000313" key="2">
    <source>
        <dbReference type="EMBL" id="PXY85910.1"/>
    </source>
</evidence>
<name>A0A318MGV1_9BIFI</name>